<dbReference type="Proteomes" id="UP001165960">
    <property type="component" value="Unassembled WGS sequence"/>
</dbReference>
<comment type="caution">
    <text evidence="1">The sequence shown here is derived from an EMBL/GenBank/DDBJ whole genome shotgun (WGS) entry which is preliminary data.</text>
</comment>
<dbReference type="EMBL" id="QTSX02005044">
    <property type="protein sequence ID" value="KAJ9061754.1"/>
    <property type="molecule type" value="Genomic_DNA"/>
</dbReference>
<evidence type="ECO:0000313" key="1">
    <source>
        <dbReference type="EMBL" id="KAJ9061754.1"/>
    </source>
</evidence>
<evidence type="ECO:0000313" key="2">
    <source>
        <dbReference type="Proteomes" id="UP001165960"/>
    </source>
</evidence>
<name>A0ACC2SHK5_9FUNG</name>
<accession>A0ACC2SHK5</accession>
<proteinExistence type="predicted"/>
<protein>
    <submittedName>
        <fullName evidence="1">Uncharacterized protein</fullName>
    </submittedName>
</protein>
<sequence length="105" mass="11591">MSMNLISSTWKNANSNNPKRTGTAATNTNKPSSQVQNVIVNQSLTKVEIPQMGKLTLEEARRAMPVLRLHFQTNAPSYASNTEKVLGVASMLSVVKLITSWLLEY</sequence>
<gene>
    <name evidence="1" type="ORF">DSO57_1017504</name>
</gene>
<reference evidence="1" key="1">
    <citation type="submission" date="2022-04" db="EMBL/GenBank/DDBJ databases">
        <title>Genome of the entomopathogenic fungus Entomophthora muscae.</title>
        <authorList>
            <person name="Elya C."/>
            <person name="Lovett B.R."/>
            <person name="Lee E."/>
            <person name="Macias A.M."/>
            <person name="Hajek A.E."/>
            <person name="De Bivort B.L."/>
            <person name="Kasson M.T."/>
            <person name="De Fine Licht H.H."/>
            <person name="Stajich J.E."/>
        </authorList>
    </citation>
    <scope>NUCLEOTIDE SEQUENCE</scope>
    <source>
        <strain evidence="1">Berkeley</strain>
    </source>
</reference>
<organism evidence="1 2">
    <name type="scientific">Entomophthora muscae</name>
    <dbReference type="NCBI Taxonomy" id="34485"/>
    <lineage>
        <taxon>Eukaryota</taxon>
        <taxon>Fungi</taxon>
        <taxon>Fungi incertae sedis</taxon>
        <taxon>Zoopagomycota</taxon>
        <taxon>Entomophthoromycotina</taxon>
        <taxon>Entomophthoromycetes</taxon>
        <taxon>Entomophthorales</taxon>
        <taxon>Entomophthoraceae</taxon>
        <taxon>Entomophthora</taxon>
    </lineage>
</organism>
<keyword evidence="2" id="KW-1185">Reference proteome</keyword>